<accession>A0A5N4AVL8</accession>
<evidence type="ECO:0000313" key="3">
    <source>
        <dbReference type="EMBL" id="KAB0801303.1"/>
    </source>
</evidence>
<evidence type="ECO:0008006" key="5">
    <source>
        <dbReference type="Google" id="ProtNLM"/>
    </source>
</evidence>
<evidence type="ECO:0000256" key="2">
    <source>
        <dbReference type="SAM" id="SignalP"/>
    </source>
</evidence>
<proteinExistence type="predicted"/>
<keyword evidence="2" id="KW-0732">Signal</keyword>
<evidence type="ECO:0000313" key="4">
    <source>
        <dbReference type="Proteomes" id="UP000327044"/>
    </source>
</evidence>
<sequence length="150" mass="17075">MAIVRVLTFIFLFWAVVVTEEMNNINNKIEDSISPNQVLQVPRHPITWNTYNVIATTTAVVVVAAGVTALMALILPLIAYKICYFIGDCEDSFFTHVDKFIASEVSSRKNLEKRSLEYVGPILQALSSAYEKYESLQTKKKPEMSTFYRR</sequence>
<keyword evidence="1" id="KW-1133">Transmembrane helix</keyword>
<feature type="chain" id="PRO_5024339415" description="Nematode cuticle collagen N-terminal domain-containing protein" evidence="2">
    <location>
        <begin position="20"/>
        <end position="150"/>
    </location>
</feature>
<keyword evidence="1" id="KW-0472">Membrane</keyword>
<dbReference type="AlphaFoldDB" id="A0A5N4AVL8"/>
<evidence type="ECO:0000256" key="1">
    <source>
        <dbReference type="SAM" id="Phobius"/>
    </source>
</evidence>
<feature type="transmembrane region" description="Helical" evidence="1">
    <location>
        <begin position="53"/>
        <end position="75"/>
    </location>
</feature>
<protein>
    <recommendedName>
        <fullName evidence="5">Nematode cuticle collagen N-terminal domain-containing protein</fullName>
    </recommendedName>
</protein>
<gene>
    <name evidence="3" type="ORF">PPYR_05657</name>
</gene>
<keyword evidence="4" id="KW-1185">Reference proteome</keyword>
<organism evidence="3 4">
    <name type="scientific">Photinus pyralis</name>
    <name type="common">Common eastern firefly</name>
    <name type="synonym">Lampyris pyralis</name>
    <dbReference type="NCBI Taxonomy" id="7054"/>
    <lineage>
        <taxon>Eukaryota</taxon>
        <taxon>Metazoa</taxon>
        <taxon>Ecdysozoa</taxon>
        <taxon>Arthropoda</taxon>
        <taxon>Hexapoda</taxon>
        <taxon>Insecta</taxon>
        <taxon>Pterygota</taxon>
        <taxon>Neoptera</taxon>
        <taxon>Endopterygota</taxon>
        <taxon>Coleoptera</taxon>
        <taxon>Polyphaga</taxon>
        <taxon>Elateriformia</taxon>
        <taxon>Elateroidea</taxon>
        <taxon>Lampyridae</taxon>
        <taxon>Lampyrinae</taxon>
        <taxon>Photinus</taxon>
    </lineage>
</organism>
<dbReference type="EMBL" id="VVIM01000003">
    <property type="protein sequence ID" value="KAB0801303.1"/>
    <property type="molecule type" value="Genomic_DNA"/>
</dbReference>
<name>A0A5N4AVL8_PHOPY</name>
<comment type="caution">
    <text evidence="3">The sequence shown here is derived from an EMBL/GenBank/DDBJ whole genome shotgun (WGS) entry which is preliminary data.</text>
</comment>
<dbReference type="InParanoid" id="A0A5N4AVL8"/>
<dbReference type="Proteomes" id="UP000327044">
    <property type="component" value="Unassembled WGS sequence"/>
</dbReference>
<keyword evidence="1" id="KW-0812">Transmembrane</keyword>
<reference evidence="3 4" key="1">
    <citation type="journal article" date="2018" name="Elife">
        <title>Firefly genomes illuminate parallel origins of bioluminescence in beetles.</title>
        <authorList>
            <person name="Fallon T.R."/>
            <person name="Lower S.E."/>
            <person name="Chang C.H."/>
            <person name="Bessho-Uehara M."/>
            <person name="Martin G.J."/>
            <person name="Bewick A.J."/>
            <person name="Behringer M."/>
            <person name="Debat H.J."/>
            <person name="Wong I."/>
            <person name="Day J.C."/>
            <person name="Suvorov A."/>
            <person name="Silva C.J."/>
            <person name="Stanger-Hall K.F."/>
            <person name="Hall D.W."/>
            <person name="Schmitz R.J."/>
            <person name="Nelson D.R."/>
            <person name="Lewis S.M."/>
            <person name="Shigenobu S."/>
            <person name="Bybee S.M."/>
            <person name="Larracuente A.M."/>
            <person name="Oba Y."/>
            <person name="Weng J.K."/>
        </authorList>
    </citation>
    <scope>NUCLEOTIDE SEQUENCE [LARGE SCALE GENOMIC DNA]</scope>
    <source>
        <strain evidence="3">1611_PpyrPB1</strain>
        <tissue evidence="3">Whole body</tissue>
    </source>
</reference>
<feature type="signal peptide" evidence="2">
    <location>
        <begin position="1"/>
        <end position="19"/>
    </location>
</feature>